<dbReference type="PANTHER" id="PTHR11921:SF29">
    <property type="entry name" value="SUCCINATE DEHYDROGENASE [UBIQUINONE] IRON-SULFUR SUBUNIT, MITOCHONDRIAL"/>
    <property type="match status" value="1"/>
</dbReference>
<evidence type="ECO:0000256" key="2">
    <source>
        <dbReference type="ARBA" id="ARBA00001966"/>
    </source>
</evidence>
<evidence type="ECO:0000256" key="7">
    <source>
        <dbReference type="ARBA" id="ARBA00022714"/>
    </source>
</evidence>
<keyword evidence="9" id="KW-0560">Oxidoreductase</keyword>
<name>A0A9W6FWK1_9BACT</name>
<dbReference type="InterPro" id="IPR017896">
    <property type="entry name" value="4Fe4S_Fe-S-bd"/>
</dbReference>
<dbReference type="SUPFAM" id="SSF46548">
    <property type="entry name" value="alpha-helical ferredoxin"/>
    <property type="match status" value="1"/>
</dbReference>
<evidence type="ECO:0000256" key="13">
    <source>
        <dbReference type="ARBA" id="ARBA00034078"/>
    </source>
</evidence>
<evidence type="ECO:0000256" key="4">
    <source>
        <dbReference type="ARBA" id="ARBA00012792"/>
    </source>
</evidence>
<dbReference type="GO" id="GO:0009055">
    <property type="term" value="F:electron transfer activity"/>
    <property type="evidence" value="ECO:0007669"/>
    <property type="project" value="InterPro"/>
</dbReference>
<dbReference type="PANTHER" id="PTHR11921">
    <property type="entry name" value="SUCCINATE DEHYDROGENASE IRON-SULFUR PROTEIN"/>
    <property type="match status" value="1"/>
</dbReference>
<keyword evidence="5" id="KW-0004">4Fe-4S</keyword>
<evidence type="ECO:0000256" key="14">
    <source>
        <dbReference type="ARBA" id="ARBA00066269"/>
    </source>
</evidence>
<evidence type="ECO:0000256" key="1">
    <source>
        <dbReference type="ARBA" id="ARBA00001927"/>
    </source>
</evidence>
<dbReference type="AlphaFoldDB" id="A0A9W6FWK1"/>
<dbReference type="InterPro" id="IPR017900">
    <property type="entry name" value="4Fe4S_Fe_S_CS"/>
</dbReference>
<dbReference type="Gene3D" id="1.10.1060.10">
    <property type="entry name" value="Alpha-helical ferredoxin"/>
    <property type="match status" value="1"/>
</dbReference>
<dbReference type="Pfam" id="PF13183">
    <property type="entry name" value="Fer4_8"/>
    <property type="match status" value="1"/>
</dbReference>
<dbReference type="NCBIfam" id="TIGR00384">
    <property type="entry name" value="dhsB"/>
    <property type="match status" value="1"/>
</dbReference>
<dbReference type="Proteomes" id="UP001144372">
    <property type="component" value="Unassembled WGS sequence"/>
</dbReference>
<comment type="cofactor">
    <cofactor evidence="1">
        <name>[3Fe-4S] cluster</name>
        <dbReference type="ChEBI" id="CHEBI:21137"/>
    </cofactor>
</comment>
<dbReference type="GO" id="GO:0051539">
    <property type="term" value="F:4 iron, 4 sulfur cluster binding"/>
    <property type="evidence" value="ECO:0007669"/>
    <property type="project" value="UniProtKB-KW"/>
</dbReference>
<sequence>MEMRFKIFRFDPEVDKEPRFQSYTVSAEPHHRILDCLNKIKWEQDGTLGYRMSCGHGICGSDGMRINGVCGLACQKLVKEYEGTEVVLEPLPHFKVLKDLIVEMDGFLEQVKRFRPYLISTSPPPEKERYQSPEDRKKVGDVIRCILCACCTAACPAMDENEKYVGPAALVWAYRLINDSRDDAFRERLKAVDFKDGVWSCKNYFECTRVCPKTIPVTKSINLLKREIEKTFPERSH</sequence>
<dbReference type="GO" id="GO:0051538">
    <property type="term" value="F:3 iron, 4 sulfur cluster binding"/>
    <property type="evidence" value="ECO:0007669"/>
    <property type="project" value="UniProtKB-KW"/>
</dbReference>
<dbReference type="InterPro" id="IPR004489">
    <property type="entry name" value="Succ_DH/fum_Rdtase_Fe-S"/>
</dbReference>
<protein>
    <recommendedName>
        <fullName evidence="4">succinate dehydrogenase</fullName>
        <ecNumber evidence="4">1.3.5.1</ecNumber>
    </recommendedName>
</protein>
<comment type="subunit">
    <text evidence="14">Part of an enzyme complex containing three subunits: a flavoprotein (frdA), an iron-sulfur protein (frdB), and diheme cytochrome b (frdC).</text>
</comment>
<dbReference type="GO" id="GO:0051537">
    <property type="term" value="F:2 iron, 2 sulfur cluster binding"/>
    <property type="evidence" value="ECO:0007669"/>
    <property type="project" value="UniProtKB-KW"/>
</dbReference>
<evidence type="ECO:0000256" key="3">
    <source>
        <dbReference type="ARBA" id="ARBA00009433"/>
    </source>
</evidence>
<dbReference type="InterPro" id="IPR009051">
    <property type="entry name" value="Helical_ferredxn"/>
</dbReference>
<comment type="cofactor">
    <cofactor evidence="13">
        <name>[2Fe-2S] cluster</name>
        <dbReference type="ChEBI" id="CHEBI:190135"/>
    </cofactor>
</comment>
<reference evidence="16" key="1">
    <citation type="submission" date="2022-12" db="EMBL/GenBank/DDBJ databases">
        <title>Reference genome sequencing for broad-spectrum identification of bacterial and archaeal isolates by mass spectrometry.</title>
        <authorList>
            <person name="Sekiguchi Y."/>
            <person name="Tourlousse D.M."/>
        </authorList>
    </citation>
    <scope>NUCLEOTIDE SEQUENCE</scope>
    <source>
        <strain evidence="16">ASRB1</strain>
    </source>
</reference>
<organism evidence="16 17">
    <name type="scientific">Desulforhabdus amnigena</name>
    <dbReference type="NCBI Taxonomy" id="40218"/>
    <lineage>
        <taxon>Bacteria</taxon>
        <taxon>Pseudomonadati</taxon>
        <taxon>Thermodesulfobacteriota</taxon>
        <taxon>Syntrophobacteria</taxon>
        <taxon>Syntrophobacterales</taxon>
        <taxon>Syntrophobacteraceae</taxon>
        <taxon>Desulforhabdus</taxon>
    </lineage>
</organism>
<dbReference type="InterPro" id="IPR012675">
    <property type="entry name" value="Beta-grasp_dom_sf"/>
</dbReference>
<evidence type="ECO:0000256" key="5">
    <source>
        <dbReference type="ARBA" id="ARBA00022485"/>
    </source>
</evidence>
<dbReference type="Pfam" id="PF13085">
    <property type="entry name" value="Fer2_3"/>
    <property type="match status" value="1"/>
</dbReference>
<comment type="caution">
    <text evidence="16">The sequence shown here is derived from an EMBL/GenBank/DDBJ whole genome shotgun (WGS) entry which is preliminary data.</text>
</comment>
<dbReference type="EMBL" id="BSDR01000001">
    <property type="protein sequence ID" value="GLI36206.1"/>
    <property type="molecule type" value="Genomic_DNA"/>
</dbReference>
<keyword evidence="17" id="KW-1185">Reference proteome</keyword>
<keyword evidence="6" id="KW-0816">Tricarboxylic acid cycle</keyword>
<evidence type="ECO:0000313" key="16">
    <source>
        <dbReference type="EMBL" id="GLI36206.1"/>
    </source>
</evidence>
<keyword evidence="12" id="KW-0003">3Fe-4S</keyword>
<evidence type="ECO:0000313" key="17">
    <source>
        <dbReference type="Proteomes" id="UP001144372"/>
    </source>
</evidence>
<dbReference type="PROSITE" id="PS00198">
    <property type="entry name" value="4FE4S_FER_1"/>
    <property type="match status" value="1"/>
</dbReference>
<accession>A0A9W6FWK1</accession>
<evidence type="ECO:0000256" key="9">
    <source>
        <dbReference type="ARBA" id="ARBA00023002"/>
    </source>
</evidence>
<evidence type="ECO:0000256" key="10">
    <source>
        <dbReference type="ARBA" id="ARBA00023004"/>
    </source>
</evidence>
<proteinExistence type="inferred from homology"/>
<dbReference type="GO" id="GO:0022904">
    <property type="term" value="P:respiratory electron transport chain"/>
    <property type="evidence" value="ECO:0007669"/>
    <property type="project" value="TreeGrafter"/>
</dbReference>
<dbReference type="GO" id="GO:0008177">
    <property type="term" value="F:succinate dehydrogenase (quinone) activity"/>
    <property type="evidence" value="ECO:0007669"/>
    <property type="project" value="UniProtKB-EC"/>
</dbReference>
<evidence type="ECO:0000259" key="15">
    <source>
        <dbReference type="PROSITE" id="PS51379"/>
    </source>
</evidence>
<dbReference type="RefSeq" id="WP_281796440.1">
    <property type="nucleotide sequence ID" value="NZ_BSDR01000001.1"/>
</dbReference>
<comment type="cofactor">
    <cofactor evidence="2">
        <name>[4Fe-4S] cluster</name>
        <dbReference type="ChEBI" id="CHEBI:49883"/>
    </cofactor>
</comment>
<dbReference type="EC" id="1.3.5.1" evidence="4"/>
<evidence type="ECO:0000256" key="6">
    <source>
        <dbReference type="ARBA" id="ARBA00022532"/>
    </source>
</evidence>
<evidence type="ECO:0000256" key="11">
    <source>
        <dbReference type="ARBA" id="ARBA00023014"/>
    </source>
</evidence>
<keyword evidence="7" id="KW-0001">2Fe-2S</keyword>
<dbReference type="InterPro" id="IPR036010">
    <property type="entry name" value="2Fe-2S_ferredoxin-like_sf"/>
</dbReference>
<dbReference type="Gene3D" id="3.10.20.30">
    <property type="match status" value="1"/>
</dbReference>
<keyword evidence="11" id="KW-0411">Iron-sulfur</keyword>
<dbReference type="PROSITE" id="PS51379">
    <property type="entry name" value="4FE4S_FER_2"/>
    <property type="match status" value="1"/>
</dbReference>
<dbReference type="NCBIfam" id="NF004616">
    <property type="entry name" value="PRK05950.1"/>
    <property type="match status" value="1"/>
</dbReference>
<gene>
    <name evidence="16" type="ORF">DAMNIGENAA_36390</name>
</gene>
<dbReference type="InterPro" id="IPR050573">
    <property type="entry name" value="SDH/FRD_Iron-Sulfur"/>
</dbReference>
<evidence type="ECO:0000256" key="12">
    <source>
        <dbReference type="ARBA" id="ARBA00023291"/>
    </source>
</evidence>
<keyword evidence="10" id="KW-0408">Iron</keyword>
<dbReference type="FunFam" id="1.10.1060.10:FF:000003">
    <property type="entry name" value="Succinate dehydrogenase iron-sulfur subunit"/>
    <property type="match status" value="1"/>
</dbReference>
<dbReference type="SUPFAM" id="SSF54292">
    <property type="entry name" value="2Fe-2S ferredoxin-like"/>
    <property type="match status" value="1"/>
</dbReference>
<evidence type="ECO:0000256" key="8">
    <source>
        <dbReference type="ARBA" id="ARBA00022723"/>
    </source>
</evidence>
<feature type="domain" description="4Fe-4S ferredoxin-type" evidence="15">
    <location>
        <begin position="135"/>
        <end position="163"/>
    </location>
</feature>
<dbReference type="GO" id="GO:0046872">
    <property type="term" value="F:metal ion binding"/>
    <property type="evidence" value="ECO:0007669"/>
    <property type="project" value="UniProtKB-KW"/>
</dbReference>
<dbReference type="GO" id="GO:0006099">
    <property type="term" value="P:tricarboxylic acid cycle"/>
    <property type="evidence" value="ECO:0007669"/>
    <property type="project" value="UniProtKB-KW"/>
</dbReference>
<keyword evidence="8" id="KW-0479">Metal-binding</keyword>
<comment type="similarity">
    <text evidence="3">Belongs to the succinate dehydrogenase/fumarate reductase iron-sulfur protein family.</text>
</comment>
<dbReference type="InterPro" id="IPR025192">
    <property type="entry name" value="Succ_DH/fum_Rdtase_N"/>
</dbReference>